<organism evidence="1 2">
    <name type="scientific">Lonomia obliqua multiple nucleopolyhedrovirus</name>
    <dbReference type="NCBI Taxonomy" id="134394"/>
    <lineage>
        <taxon>Viruses</taxon>
        <taxon>Viruses incertae sedis</taxon>
        <taxon>Naldaviricetes</taxon>
        <taxon>Lefavirales</taxon>
        <taxon>Baculoviridae</taxon>
        <taxon>Alphabaculovirus</taxon>
        <taxon>Alphabaculovirus lonobliquae</taxon>
        <taxon>Lonomia obliqua nucleopolyhedrovirus</taxon>
    </lineage>
</organism>
<dbReference type="KEGG" id="vg:40526759"/>
<keyword evidence="2" id="KW-1185">Reference proteome</keyword>
<accession>A0A126FCF0</accession>
<dbReference type="GeneID" id="40526759"/>
<gene>
    <name evidence="1" type="primary">Orf-127</name>
</gene>
<protein>
    <submittedName>
        <fullName evidence="1">Uncharacterized protein</fullName>
    </submittedName>
</protein>
<dbReference type="Proteomes" id="UP000297030">
    <property type="component" value="Segment"/>
</dbReference>
<proteinExistence type="predicted"/>
<evidence type="ECO:0000313" key="1">
    <source>
        <dbReference type="EMBL" id="AKN81076.1"/>
    </source>
</evidence>
<name>A0A126FCF0_9ABAC</name>
<sequence length="211" mass="24281">MDLMLKLIPINLKGEEEQEQIVNITPTIFNGRYTEICYNIKCRSPFAKFKVLIIINNFTEKYIQATFCNDRDNVSIVNGHEQRQIIFDGFVALDDEGSTVPFVIGPLFSVQSSERDMTTNVKVRDIVNKISNKQTMLKVFFNEANVFNTRKNKVNNFIDLLFKGLKQESSLIDNVVKFNTNLNINSDAVIFRKSNLTRWVPALNYCTGKSY</sequence>
<dbReference type="InterPro" id="IPR009661">
    <property type="entry name" value="AcMNPV_Da18"/>
</dbReference>
<dbReference type="RefSeq" id="YP_009666489.1">
    <property type="nucleotide sequence ID" value="NC_043520.1"/>
</dbReference>
<dbReference type="Pfam" id="PF06856">
    <property type="entry name" value="AcMNPV_Orf17"/>
    <property type="match status" value="1"/>
</dbReference>
<dbReference type="EMBL" id="KP763670">
    <property type="protein sequence ID" value="AKN81076.1"/>
    <property type="molecule type" value="Genomic_DNA"/>
</dbReference>
<evidence type="ECO:0000313" key="2">
    <source>
        <dbReference type="Proteomes" id="UP000297030"/>
    </source>
</evidence>
<reference evidence="1 2" key="1">
    <citation type="submission" date="2015-02" db="EMBL/GenBank/DDBJ databases">
        <title>Complete genome of a baculovirus isolated from a medical interest larvae: lLonomia obliqua (Lepidoptera: Saturniidae).</title>
        <authorList>
            <person name="Clara A.-S.W."/>
            <person name="Daniel A.-A.M.P."/>
            <person name="Miguel A.S."/>
            <person name="Jhon F.E.A."/>
            <person name="Fabricio M.S."/>
            <person name="Jose W.L.C."/>
            <person name="Bergmann R.M."/>
            <person name="Fernando M.L."/>
        </authorList>
    </citation>
    <scope>NUCLEOTIDE SEQUENCE [LARGE SCALE GENOMIC DNA]</scope>
    <source>
        <strain evidence="1">SP/2000</strain>
    </source>
</reference>